<keyword evidence="2 5" id="KW-0812">Transmembrane</keyword>
<feature type="transmembrane region" description="Helical" evidence="5">
    <location>
        <begin position="106"/>
        <end position="123"/>
    </location>
</feature>
<evidence type="ECO:0000256" key="3">
    <source>
        <dbReference type="ARBA" id="ARBA00022989"/>
    </source>
</evidence>
<dbReference type="EMBL" id="HG992341">
    <property type="protein sequence ID" value="CAE6830728.1"/>
    <property type="molecule type" value="Genomic_DNA"/>
</dbReference>
<feature type="transmembrane region" description="Helical" evidence="5">
    <location>
        <begin position="34"/>
        <end position="56"/>
    </location>
</feature>
<dbReference type="GO" id="GO:0016020">
    <property type="term" value="C:membrane"/>
    <property type="evidence" value="ECO:0007669"/>
    <property type="project" value="UniProtKB-SubCell"/>
</dbReference>
<proteinExistence type="predicted"/>
<reference evidence="7 9" key="1">
    <citation type="submission" date="2021-02" db="EMBL/GenBank/DDBJ databases">
        <authorList>
            <person name="Pothier F. J."/>
        </authorList>
    </citation>
    <scope>NUCLEOTIDE SEQUENCE</scope>
    <source>
        <strain evidence="8 9">301</strain>
        <strain evidence="7">CFBP 1159</strain>
    </source>
</reference>
<dbReference type="EMBL" id="HG992341">
    <property type="protein sequence ID" value="CAE6830752.1"/>
    <property type="molecule type" value="Genomic_DNA"/>
</dbReference>
<dbReference type="AlphaFoldDB" id="A0A2S7CND3"/>
<keyword evidence="3 5" id="KW-1133">Transmembrane helix</keyword>
<dbReference type="EMBL" id="HG992338">
    <property type="protein sequence ID" value="CAE6835158.1"/>
    <property type="molecule type" value="Genomic_DNA"/>
</dbReference>
<comment type="subcellular location">
    <subcellularLocation>
        <location evidence="1">Membrane</location>
        <topology evidence="1">Multi-pass membrane protein</topology>
    </subcellularLocation>
</comment>
<name>A0A2S7CND3_9XANT</name>
<evidence type="ECO:0000256" key="1">
    <source>
        <dbReference type="ARBA" id="ARBA00004141"/>
    </source>
</evidence>
<accession>A0A2S7CND3</accession>
<evidence type="ECO:0000256" key="4">
    <source>
        <dbReference type="ARBA" id="ARBA00023136"/>
    </source>
</evidence>
<organism evidence="7">
    <name type="scientific">Xanthomonas arboricola pv. corylina</name>
    <dbReference type="NCBI Taxonomy" id="487821"/>
    <lineage>
        <taxon>Bacteria</taxon>
        <taxon>Pseudomonadati</taxon>
        <taxon>Pseudomonadota</taxon>
        <taxon>Gammaproteobacteria</taxon>
        <taxon>Lysobacterales</taxon>
        <taxon>Lysobacteraceae</taxon>
        <taxon>Xanthomonas</taxon>
    </lineage>
</organism>
<evidence type="ECO:0000256" key="5">
    <source>
        <dbReference type="SAM" id="Phobius"/>
    </source>
</evidence>
<evidence type="ECO:0000313" key="8">
    <source>
        <dbReference type="EMBL" id="CAE6835158.1"/>
    </source>
</evidence>
<dbReference type="Proteomes" id="UP000835243">
    <property type="component" value="Chromosome"/>
</dbReference>
<evidence type="ECO:0000256" key="2">
    <source>
        <dbReference type="ARBA" id="ARBA00022692"/>
    </source>
</evidence>
<dbReference type="GO" id="GO:0000271">
    <property type="term" value="P:polysaccharide biosynthetic process"/>
    <property type="evidence" value="ECO:0007669"/>
    <property type="project" value="InterPro"/>
</dbReference>
<dbReference type="RefSeq" id="WP_039513631.1">
    <property type="nucleotide sequence ID" value="NZ_CP062164.1"/>
</dbReference>
<evidence type="ECO:0000313" key="9">
    <source>
        <dbReference type="Proteomes" id="UP000835287"/>
    </source>
</evidence>
<evidence type="ECO:0000259" key="6">
    <source>
        <dbReference type="Pfam" id="PF04138"/>
    </source>
</evidence>
<keyword evidence="9" id="KW-1185">Reference proteome</keyword>
<feature type="domain" description="GtrA/DPMS transmembrane" evidence="6">
    <location>
        <begin position="9"/>
        <end position="128"/>
    </location>
</feature>
<dbReference type="Pfam" id="PF04138">
    <property type="entry name" value="GtrA_DPMS_TM"/>
    <property type="match status" value="1"/>
</dbReference>
<sequence>MIRKQFFFFLLSGGIAAAANFGSRIVFSHWLPYAAAIVLAYLVGMTTAFILMRKLAFKETSNSQRTQIAWFVVVNALALLQTLAISLLLAKWIFPWFGIRYLDQTIAHAIGVAVPVVTSYLGHKSLSFRA</sequence>
<dbReference type="Proteomes" id="UP000835287">
    <property type="component" value="Chromosome"/>
</dbReference>
<gene>
    <name evidence="7" type="ORF">CFBP1159_36020</name>
    <name evidence="8" type="ORF">XAC301_37160</name>
</gene>
<keyword evidence="4 5" id="KW-0472">Membrane</keyword>
<feature type="transmembrane region" description="Helical" evidence="5">
    <location>
        <begin position="68"/>
        <end position="94"/>
    </location>
</feature>
<dbReference type="EMBL" id="HG992338">
    <property type="protein sequence ID" value="CAE6835170.1"/>
    <property type="molecule type" value="Genomic_DNA"/>
</dbReference>
<dbReference type="InterPro" id="IPR007267">
    <property type="entry name" value="GtrA_DPMS_TM"/>
</dbReference>
<protein>
    <recommendedName>
        <fullName evidence="6">GtrA/DPMS transmembrane domain-containing protein</fullName>
    </recommendedName>
</protein>
<evidence type="ECO:0000313" key="7">
    <source>
        <dbReference type="EMBL" id="CAE6830752.1"/>
    </source>
</evidence>